<feature type="binding site" evidence="7">
    <location>
        <position position="226"/>
    </location>
    <ligand>
        <name>Na(+)</name>
        <dbReference type="ChEBI" id="CHEBI:29101"/>
        <label>1</label>
    </ligand>
</feature>
<name>A0A915ENE3_9BILA</name>
<feature type="transmembrane region" description="Helical" evidence="8">
    <location>
        <begin position="289"/>
        <end position="314"/>
    </location>
</feature>
<keyword evidence="6 8" id="KW-0472">Membrane</keyword>
<keyword evidence="7" id="KW-0479">Metal-binding</keyword>
<dbReference type="InterPro" id="IPR037272">
    <property type="entry name" value="SNS_sf"/>
</dbReference>
<evidence type="ECO:0000256" key="3">
    <source>
        <dbReference type="ARBA" id="ARBA00022692"/>
    </source>
</evidence>
<feature type="transmembrane region" description="Helical" evidence="8">
    <location>
        <begin position="209"/>
        <end position="231"/>
    </location>
</feature>
<feature type="transmembrane region" description="Helical" evidence="8">
    <location>
        <begin position="335"/>
        <end position="357"/>
    </location>
</feature>
<dbReference type="InterPro" id="IPR000175">
    <property type="entry name" value="Na/ntran_symport"/>
</dbReference>
<feature type="transmembrane region" description="Helical" evidence="8">
    <location>
        <begin position="74"/>
        <end position="94"/>
    </location>
</feature>
<feature type="binding site" evidence="7">
    <location>
        <position position="222"/>
    </location>
    <ligand>
        <name>Na(+)</name>
        <dbReference type="ChEBI" id="CHEBI:29101"/>
        <label>1</label>
    </ligand>
</feature>
<evidence type="ECO:0000313" key="9">
    <source>
        <dbReference type="Proteomes" id="UP000887574"/>
    </source>
</evidence>
<evidence type="ECO:0000256" key="7">
    <source>
        <dbReference type="PIRSR" id="PIRSR600175-1"/>
    </source>
</evidence>
<dbReference type="GO" id="GO:0035725">
    <property type="term" value="P:sodium ion transmembrane transport"/>
    <property type="evidence" value="ECO:0007669"/>
    <property type="project" value="TreeGrafter"/>
</dbReference>
<protein>
    <submittedName>
        <fullName evidence="10">Sodium-and chloride-dependent glycine transporter 2</fullName>
    </submittedName>
</protein>
<keyword evidence="7" id="KW-0915">Sodium</keyword>
<evidence type="ECO:0000313" key="10">
    <source>
        <dbReference type="WBParaSite" id="jg8671"/>
    </source>
</evidence>
<evidence type="ECO:0000256" key="8">
    <source>
        <dbReference type="SAM" id="Phobius"/>
    </source>
</evidence>
<dbReference type="PANTHER" id="PTHR11616">
    <property type="entry name" value="SODIUM/CHLORIDE DEPENDENT TRANSPORTER"/>
    <property type="match status" value="1"/>
</dbReference>
<dbReference type="GO" id="GO:0046872">
    <property type="term" value="F:metal ion binding"/>
    <property type="evidence" value="ECO:0007669"/>
    <property type="project" value="UniProtKB-KW"/>
</dbReference>
<accession>A0A915ENE3</accession>
<evidence type="ECO:0000256" key="5">
    <source>
        <dbReference type="ARBA" id="ARBA00022989"/>
    </source>
</evidence>
<dbReference type="Proteomes" id="UP000887574">
    <property type="component" value="Unplaced"/>
</dbReference>
<dbReference type="GO" id="GO:0006865">
    <property type="term" value="P:amino acid transport"/>
    <property type="evidence" value="ECO:0007669"/>
    <property type="project" value="TreeGrafter"/>
</dbReference>
<dbReference type="Pfam" id="PF00209">
    <property type="entry name" value="SNF"/>
    <property type="match status" value="2"/>
</dbReference>
<feature type="transmembrane region" description="Helical" evidence="8">
    <location>
        <begin position="151"/>
        <end position="175"/>
    </location>
</feature>
<keyword evidence="3 8" id="KW-0812">Transmembrane</keyword>
<evidence type="ECO:0000256" key="4">
    <source>
        <dbReference type="ARBA" id="ARBA00022847"/>
    </source>
</evidence>
<proteinExistence type="predicted"/>
<sequence length="479" mass="54467">MLEYKQAFFNHTAAVSPAEEFFENYVLERTTTIDSFGGLNPKLVIAYLFAWMTTAVVLCKGVKLMGKVAYFTSTVPYLIIIALFVRSVTLDGAIEGMNYYILKPDFSTVWDLSAWRAAATHVSFSLSIGFGGILSLASYNPKEHNCYKDALIITTADAAMSLFGGTAVFSVLGFMSKQLNLPIDQVVQSGTGLAFVAYPEALSRMPISWLWALLFFFMIWTLGVSSQFGYAECICTAFCDQFEVLRRNQAKTVFGVCACLYLCYKNYLADLRSMVGPPMTKLGAIFGPTGIYISFVWRFICPLQAFVIFIFALVTQINYDMSYGKGNRLYVFPKWSIMLGWTLSLLPLLWLPVFFVYRAFTFRQANKSLKEMCHLQPEWPSYTEKDRKPVDSPDFSFISRKRNQKVYEVENGFSNGFSTIDTTHAFYRKDKNIQKFKTFECEFCWSTYEPPTYGPRCPPTAEKGSTCQELYGVYYCCKN</sequence>
<keyword evidence="2" id="KW-0813">Transport</keyword>
<feature type="binding site" evidence="7">
    <location>
        <position position="125"/>
    </location>
    <ligand>
        <name>Na(+)</name>
        <dbReference type="ChEBI" id="CHEBI:29101"/>
        <label>1</label>
    </ligand>
</feature>
<dbReference type="PRINTS" id="PR00176">
    <property type="entry name" value="NANEUSMPORT"/>
</dbReference>
<dbReference type="PANTHER" id="PTHR11616:SF326">
    <property type="entry name" value="SODIUM-DEPENDENT TRANSPORTER SNF-5"/>
    <property type="match status" value="1"/>
</dbReference>
<evidence type="ECO:0000256" key="2">
    <source>
        <dbReference type="ARBA" id="ARBA00022448"/>
    </source>
</evidence>
<dbReference type="WBParaSite" id="jg8671">
    <property type="protein sequence ID" value="jg8671"/>
    <property type="gene ID" value="jg8671"/>
</dbReference>
<dbReference type="PROSITE" id="PS50267">
    <property type="entry name" value="NA_NEUROTRAN_SYMP_3"/>
    <property type="match status" value="1"/>
</dbReference>
<reference evidence="10" key="1">
    <citation type="submission" date="2022-11" db="UniProtKB">
        <authorList>
            <consortium name="WormBaseParasite"/>
        </authorList>
    </citation>
    <scope>IDENTIFICATION</scope>
</reference>
<organism evidence="9 10">
    <name type="scientific">Ditylenchus dipsaci</name>
    <dbReference type="NCBI Taxonomy" id="166011"/>
    <lineage>
        <taxon>Eukaryota</taxon>
        <taxon>Metazoa</taxon>
        <taxon>Ecdysozoa</taxon>
        <taxon>Nematoda</taxon>
        <taxon>Chromadorea</taxon>
        <taxon>Rhabditida</taxon>
        <taxon>Tylenchina</taxon>
        <taxon>Tylenchomorpha</taxon>
        <taxon>Sphaerularioidea</taxon>
        <taxon>Anguinidae</taxon>
        <taxon>Anguininae</taxon>
        <taxon>Ditylenchus</taxon>
    </lineage>
</organism>
<feature type="transmembrane region" description="Helical" evidence="8">
    <location>
        <begin position="44"/>
        <end position="62"/>
    </location>
</feature>
<dbReference type="GO" id="GO:0005886">
    <property type="term" value="C:plasma membrane"/>
    <property type="evidence" value="ECO:0007669"/>
    <property type="project" value="TreeGrafter"/>
</dbReference>
<keyword evidence="4" id="KW-0769">Symport</keyword>
<dbReference type="GO" id="GO:0015293">
    <property type="term" value="F:symporter activity"/>
    <property type="evidence" value="ECO:0007669"/>
    <property type="project" value="UniProtKB-KW"/>
</dbReference>
<feature type="transmembrane region" description="Helical" evidence="8">
    <location>
        <begin position="114"/>
        <end position="139"/>
    </location>
</feature>
<keyword evidence="5 8" id="KW-1133">Transmembrane helix</keyword>
<evidence type="ECO:0000256" key="1">
    <source>
        <dbReference type="ARBA" id="ARBA00004141"/>
    </source>
</evidence>
<evidence type="ECO:0000256" key="6">
    <source>
        <dbReference type="ARBA" id="ARBA00023136"/>
    </source>
</evidence>
<comment type="subcellular location">
    <subcellularLocation>
        <location evidence="1">Membrane</location>
        <topology evidence="1">Multi-pass membrane protein</topology>
    </subcellularLocation>
</comment>
<keyword evidence="9" id="KW-1185">Reference proteome</keyword>
<dbReference type="SUPFAM" id="SSF161070">
    <property type="entry name" value="SNF-like"/>
    <property type="match status" value="1"/>
</dbReference>
<dbReference type="AlphaFoldDB" id="A0A915ENE3"/>